<dbReference type="AlphaFoldDB" id="A0A428DUQ4"/>
<sequence length="691" mass="76537">MTKFINSSGPLHLNIYIEQVSQDIDNNSSRVSWRATVDRDGGYRTWNAENGSVLSVWLNGSSVYKSNLSFETEGQETTLASGEATIPHNSDGTKTMSVWASFDANNGIHGNITISTNYTFDKIPRSTQISSLEGNRNLGSLHTVIFNRKVNSFTHQVWYRVFGSEWIDLGKNHGTSVSFTPSLDLARHLPKSSSGLMDICVRTYNGSTQIGSDVYSNGWHFKIPDSVKPTFTGISLTDMNTVARRLLSGNDFLQIISDIQVNFNNASGAYGSTITGYRAEIVNKKMVVTKNGGSFGIMNFSGLATIRAYVVDSRGKQSDTKDITINVIEYYAPSFSFSALRTRGNPNTLQVLRNARIAPIIQSGKQRNVMSLTFKVAQIGDENFTDDNGSASGNFTSVHTLTNSAANMAGNYPSNKSFVIIGKLEDKFTSVEFSATVATESVVMSYDKNGRVGIGKVAEFGKPGSLDVLGDIYANNQPIQQYQLTGNSGGPLWFDGNPNVTNANLVDQPGQYYIDRTARGNPNGQWGYLFHYSNYGKNTDGYKEAIQLFYGNNGQVYFRHHRWSKTIDDWEDWVEYASKNDIQKYTQASAWQVLPLQNSWVHHPDYDKVQYSKTLDGVVYIRGTAYKGRTTKETVIGVLPVGFRPIQSIFVMALNNSYALAVLGVYTNGNIVVKSNVDATWLNFDNISFKI</sequence>
<dbReference type="EMBL" id="RJOA01000003">
    <property type="protein sequence ID" value="RSI99624.1"/>
    <property type="molecule type" value="Genomic_DNA"/>
</dbReference>
<evidence type="ECO:0000313" key="2">
    <source>
        <dbReference type="Proteomes" id="UP000280535"/>
    </source>
</evidence>
<dbReference type="CDD" id="cd19958">
    <property type="entry name" value="pyocin_knob"/>
    <property type="match status" value="1"/>
</dbReference>
<protein>
    <recommendedName>
        <fullName evidence="3">Phage structural protein</fullName>
    </recommendedName>
</protein>
<gene>
    <name evidence="1" type="ORF">D8843_02115</name>
</gene>
<evidence type="ECO:0008006" key="3">
    <source>
        <dbReference type="Google" id="ProtNLM"/>
    </source>
</evidence>
<name>A0A428DUQ4_STRMT</name>
<proteinExistence type="predicted"/>
<dbReference type="Proteomes" id="UP000280535">
    <property type="component" value="Unassembled WGS sequence"/>
</dbReference>
<organism evidence="1 2">
    <name type="scientific">Streptococcus mitis</name>
    <dbReference type="NCBI Taxonomy" id="28037"/>
    <lineage>
        <taxon>Bacteria</taxon>
        <taxon>Bacillati</taxon>
        <taxon>Bacillota</taxon>
        <taxon>Bacilli</taxon>
        <taxon>Lactobacillales</taxon>
        <taxon>Streptococcaceae</taxon>
        <taxon>Streptococcus</taxon>
        <taxon>Streptococcus mitis group</taxon>
    </lineage>
</organism>
<dbReference type="RefSeq" id="WP_125411001.1">
    <property type="nucleotide sequence ID" value="NZ_RJOA01000003.1"/>
</dbReference>
<evidence type="ECO:0000313" key="1">
    <source>
        <dbReference type="EMBL" id="RSI99624.1"/>
    </source>
</evidence>
<accession>A0A428DUQ4</accession>
<comment type="caution">
    <text evidence="1">The sequence shown here is derived from an EMBL/GenBank/DDBJ whole genome shotgun (WGS) entry which is preliminary data.</text>
</comment>
<dbReference type="Pfam" id="PF05895">
    <property type="entry name" value="DUF859"/>
    <property type="match status" value="1"/>
</dbReference>
<reference evidence="1 2" key="1">
    <citation type="submission" date="2018-11" db="EMBL/GenBank/DDBJ databases">
        <title>Species Designations Belie Phenotypic and Genotypic Heterogeneity in Oral Streptococci.</title>
        <authorList>
            <person name="Velsko I."/>
        </authorList>
    </citation>
    <scope>NUCLEOTIDE SEQUENCE [LARGE SCALE GENOMIC DNA]</scope>
    <source>
        <strain evidence="1 2">BCC49</strain>
    </source>
</reference>
<dbReference type="InterPro" id="IPR008577">
    <property type="entry name" value="DUF859"/>
</dbReference>